<feature type="compositionally biased region" description="Polar residues" evidence="5">
    <location>
        <begin position="155"/>
        <end position="165"/>
    </location>
</feature>
<dbReference type="GO" id="GO:0005634">
    <property type="term" value="C:nucleus"/>
    <property type="evidence" value="ECO:0007669"/>
    <property type="project" value="TreeGrafter"/>
</dbReference>
<dbReference type="GO" id="GO:0016926">
    <property type="term" value="P:protein desumoylation"/>
    <property type="evidence" value="ECO:0007669"/>
    <property type="project" value="TreeGrafter"/>
</dbReference>
<reference evidence="8" key="1">
    <citation type="journal article" date="2019" name="Nat. Commun.">
        <title>The genome of broomcorn millet.</title>
        <authorList>
            <person name="Zou C."/>
            <person name="Miki D."/>
            <person name="Li D."/>
            <person name="Tang Q."/>
            <person name="Xiao L."/>
            <person name="Rajput S."/>
            <person name="Deng P."/>
            <person name="Jia W."/>
            <person name="Huang R."/>
            <person name="Zhang M."/>
            <person name="Sun Y."/>
            <person name="Hu J."/>
            <person name="Fu X."/>
            <person name="Schnable P.S."/>
            <person name="Li F."/>
            <person name="Zhang H."/>
            <person name="Feng B."/>
            <person name="Zhu X."/>
            <person name="Liu R."/>
            <person name="Schnable J.C."/>
            <person name="Zhu J.-K."/>
            <person name="Zhang H."/>
        </authorList>
    </citation>
    <scope>NUCLEOTIDE SEQUENCE [LARGE SCALE GENOMIC DNA]</scope>
</reference>
<feature type="region of interest" description="Disordered" evidence="5">
    <location>
        <begin position="155"/>
        <end position="188"/>
    </location>
</feature>
<feature type="region of interest" description="Disordered" evidence="5">
    <location>
        <begin position="1"/>
        <end position="24"/>
    </location>
</feature>
<name>A0A3L6Q0P1_PANMI</name>
<dbReference type="InterPro" id="IPR038765">
    <property type="entry name" value="Papain-like_cys_pep_sf"/>
</dbReference>
<dbReference type="Proteomes" id="UP000275267">
    <property type="component" value="Unassembled WGS sequence"/>
</dbReference>
<keyword evidence="4" id="KW-0788">Thiol protease</keyword>
<dbReference type="EMBL" id="PQIB02000014">
    <property type="protein sequence ID" value="RLM69023.1"/>
    <property type="molecule type" value="Genomic_DNA"/>
</dbReference>
<gene>
    <name evidence="7" type="ORF">C2845_PM17G09950</name>
</gene>
<keyword evidence="2" id="KW-0645">Protease</keyword>
<evidence type="ECO:0000256" key="4">
    <source>
        <dbReference type="ARBA" id="ARBA00022807"/>
    </source>
</evidence>
<comment type="similarity">
    <text evidence="1">Belongs to the peptidase C48 family.</text>
</comment>
<protein>
    <recommendedName>
        <fullName evidence="6">Ubiquitin-like protease family profile domain-containing protein</fullName>
    </recommendedName>
</protein>
<evidence type="ECO:0000313" key="7">
    <source>
        <dbReference type="EMBL" id="RLM69023.1"/>
    </source>
</evidence>
<sequence>MATEVQSDVDSHPSPTIDTINTTKDGDNIRRDVKDILGLEIEGLDVVKHLGPKHTKKPDLLHDDVFTPPLWMMDFKRVFVLFTIGVILAPTTKDFVHSSYLPLIRDVSQIPNFNWGEFTLNNLLHATHTFNAKKSANILGNLALLQLVLHPGYRTTQSKNKTTEPPSLPAREGSSGHMLERQQGVTKHQELRLGQQQMRQGQHELLYMVQRVLQPCTPSPGHVHHPMPAPIYVVQPSMPTYSRDHIVNAYVDFNNVKNASASFIGTLQARKLLTDNLRNDRHMQFMKLINDKCVRRNLVFVPMNANNNHWVLLVLNFKKKTEVQILNSIAKMRDKEKQKASVTTIQGIQGIQYCLDSLGTPIDLCGWKTVLYPNIRQQEDRHSCGIFMLKYTLAWDGDKMAHNFTSVSLRILSIPNCYGLIKTLLTDVHYFHLQTQINLFSWKIYSKLLHSNHNKRRLDSCKVPLSVRTITLY</sequence>
<evidence type="ECO:0000259" key="6">
    <source>
        <dbReference type="PROSITE" id="PS50600"/>
    </source>
</evidence>
<feature type="domain" description="Ubiquitin-like protease family profile" evidence="6">
    <location>
        <begin position="206"/>
        <end position="395"/>
    </location>
</feature>
<dbReference type="PANTHER" id="PTHR12606:SF1">
    <property type="entry name" value="UBIQUITIN-LIKE-SPECIFIC PROTEASE 1A"/>
    <property type="match status" value="1"/>
</dbReference>
<evidence type="ECO:0000256" key="3">
    <source>
        <dbReference type="ARBA" id="ARBA00022801"/>
    </source>
</evidence>
<dbReference type="InterPro" id="IPR003653">
    <property type="entry name" value="Peptidase_C48_C"/>
</dbReference>
<proteinExistence type="inferred from homology"/>
<dbReference type="GO" id="GO:0016929">
    <property type="term" value="F:deSUMOylase activity"/>
    <property type="evidence" value="ECO:0007669"/>
    <property type="project" value="TreeGrafter"/>
</dbReference>
<organism evidence="7 8">
    <name type="scientific">Panicum miliaceum</name>
    <name type="common">Proso millet</name>
    <name type="synonym">Broomcorn millet</name>
    <dbReference type="NCBI Taxonomy" id="4540"/>
    <lineage>
        <taxon>Eukaryota</taxon>
        <taxon>Viridiplantae</taxon>
        <taxon>Streptophyta</taxon>
        <taxon>Embryophyta</taxon>
        <taxon>Tracheophyta</taxon>
        <taxon>Spermatophyta</taxon>
        <taxon>Magnoliopsida</taxon>
        <taxon>Liliopsida</taxon>
        <taxon>Poales</taxon>
        <taxon>Poaceae</taxon>
        <taxon>PACMAD clade</taxon>
        <taxon>Panicoideae</taxon>
        <taxon>Panicodae</taxon>
        <taxon>Paniceae</taxon>
        <taxon>Panicinae</taxon>
        <taxon>Panicum</taxon>
        <taxon>Panicum sect. Panicum</taxon>
    </lineage>
</organism>
<dbReference type="PROSITE" id="PS50600">
    <property type="entry name" value="ULP_PROTEASE"/>
    <property type="match status" value="1"/>
</dbReference>
<keyword evidence="3" id="KW-0378">Hydrolase</keyword>
<dbReference type="PANTHER" id="PTHR12606">
    <property type="entry name" value="SENTRIN/SUMO-SPECIFIC PROTEASE"/>
    <property type="match status" value="1"/>
</dbReference>
<evidence type="ECO:0000256" key="2">
    <source>
        <dbReference type="ARBA" id="ARBA00022670"/>
    </source>
</evidence>
<evidence type="ECO:0000313" key="8">
    <source>
        <dbReference type="Proteomes" id="UP000275267"/>
    </source>
</evidence>
<dbReference type="OrthoDB" id="695768at2759"/>
<evidence type="ECO:0000256" key="5">
    <source>
        <dbReference type="SAM" id="MobiDB-lite"/>
    </source>
</evidence>
<evidence type="ECO:0000256" key="1">
    <source>
        <dbReference type="ARBA" id="ARBA00005234"/>
    </source>
</evidence>
<comment type="caution">
    <text evidence="7">The sequence shown here is derived from an EMBL/GenBank/DDBJ whole genome shotgun (WGS) entry which is preliminary data.</text>
</comment>
<feature type="compositionally biased region" description="Polar residues" evidence="5">
    <location>
        <begin position="1"/>
        <end position="23"/>
    </location>
</feature>
<dbReference type="Gene3D" id="3.40.395.10">
    <property type="entry name" value="Adenoviral Proteinase, Chain A"/>
    <property type="match status" value="1"/>
</dbReference>
<dbReference type="AlphaFoldDB" id="A0A3L6Q0P1"/>
<dbReference type="GO" id="GO:0006508">
    <property type="term" value="P:proteolysis"/>
    <property type="evidence" value="ECO:0007669"/>
    <property type="project" value="UniProtKB-KW"/>
</dbReference>
<keyword evidence="8" id="KW-1185">Reference proteome</keyword>
<dbReference type="Pfam" id="PF02902">
    <property type="entry name" value="Peptidase_C48"/>
    <property type="match status" value="1"/>
</dbReference>
<dbReference type="SUPFAM" id="SSF54001">
    <property type="entry name" value="Cysteine proteinases"/>
    <property type="match status" value="1"/>
</dbReference>
<accession>A0A3L6Q0P1</accession>